<gene>
    <name evidence="2" type="ORF">J4Q44_G00200310</name>
</gene>
<feature type="compositionally biased region" description="Basic and acidic residues" evidence="1">
    <location>
        <begin position="215"/>
        <end position="227"/>
    </location>
</feature>
<dbReference type="AlphaFoldDB" id="A0AAN8LQ34"/>
<dbReference type="Proteomes" id="UP001356427">
    <property type="component" value="Unassembled WGS sequence"/>
</dbReference>
<keyword evidence="3" id="KW-1185">Reference proteome</keyword>
<comment type="caution">
    <text evidence="2">The sequence shown here is derived from an EMBL/GenBank/DDBJ whole genome shotgun (WGS) entry which is preliminary data.</text>
</comment>
<feature type="compositionally biased region" description="Polar residues" evidence="1">
    <location>
        <begin position="228"/>
        <end position="240"/>
    </location>
</feature>
<dbReference type="Pfam" id="PF17662">
    <property type="entry name" value="DUF5524"/>
    <property type="match status" value="1"/>
</dbReference>
<evidence type="ECO:0000256" key="1">
    <source>
        <dbReference type="SAM" id="MobiDB-lite"/>
    </source>
</evidence>
<feature type="region of interest" description="Disordered" evidence="1">
    <location>
        <begin position="167"/>
        <end position="264"/>
    </location>
</feature>
<dbReference type="EMBL" id="JAGTTL010000017">
    <property type="protein sequence ID" value="KAK6310150.1"/>
    <property type="molecule type" value="Genomic_DNA"/>
</dbReference>
<protein>
    <submittedName>
        <fullName evidence="2">Uncharacterized protein</fullName>
    </submittedName>
</protein>
<dbReference type="PANTHER" id="PTHR31097:SF2">
    <property type="entry name" value="CHROMOSOME 7 OPEN READING FRAME 57"/>
    <property type="match status" value="1"/>
</dbReference>
<feature type="region of interest" description="Disordered" evidence="1">
    <location>
        <begin position="1"/>
        <end position="34"/>
    </location>
</feature>
<evidence type="ECO:0000313" key="3">
    <source>
        <dbReference type="Proteomes" id="UP001356427"/>
    </source>
</evidence>
<accession>A0AAN8LQ34</accession>
<proteinExistence type="predicted"/>
<evidence type="ECO:0000313" key="2">
    <source>
        <dbReference type="EMBL" id="KAK6310150.1"/>
    </source>
</evidence>
<feature type="compositionally biased region" description="Low complexity" evidence="1">
    <location>
        <begin position="22"/>
        <end position="32"/>
    </location>
</feature>
<dbReference type="PANTHER" id="PTHR31097">
    <property type="entry name" value="SI:DKEY-276J7.1"/>
    <property type="match status" value="1"/>
</dbReference>
<feature type="region of interest" description="Disordered" evidence="1">
    <location>
        <begin position="85"/>
        <end position="145"/>
    </location>
</feature>
<organism evidence="2 3">
    <name type="scientific">Coregonus suidteri</name>
    <dbReference type="NCBI Taxonomy" id="861788"/>
    <lineage>
        <taxon>Eukaryota</taxon>
        <taxon>Metazoa</taxon>
        <taxon>Chordata</taxon>
        <taxon>Craniata</taxon>
        <taxon>Vertebrata</taxon>
        <taxon>Euteleostomi</taxon>
        <taxon>Actinopterygii</taxon>
        <taxon>Neopterygii</taxon>
        <taxon>Teleostei</taxon>
        <taxon>Protacanthopterygii</taxon>
        <taxon>Salmoniformes</taxon>
        <taxon>Salmonidae</taxon>
        <taxon>Coregoninae</taxon>
        <taxon>Coregonus</taxon>
    </lineage>
</organism>
<feature type="compositionally biased region" description="Polar residues" evidence="1">
    <location>
        <begin position="168"/>
        <end position="214"/>
    </location>
</feature>
<name>A0AAN8LQ34_9TELE</name>
<sequence>MTLGPSTVRAPQEVFHPPEPVSSDQSDSLCSESEGDQLEDLGVLPNTQTWIHLIEQQCLDFAVSLFKSPFRDWLPVENKSQLEIKTTVDMNTDTDRRQNDNGVANGDDSTKAAPTSQIPGLSEDANNGPEERSKGRRSGVNESDSAYTKLAKQGGQRGLLWHEETNLDTKPNSASSYKAPNWFSGSPKAQEQASPTESFQNYMSTNAPFGSDNKSTWERDFDDKEKISPNSQMENLSIASGKNEDAAGNFKKTSQKSQNSTPVNMSTLLSFGYLEDKKGAPNTHSSSSNE</sequence>
<feature type="compositionally biased region" description="Polar residues" evidence="1">
    <location>
        <begin position="251"/>
        <end position="264"/>
    </location>
</feature>
<reference evidence="2 3" key="1">
    <citation type="submission" date="2021-04" db="EMBL/GenBank/DDBJ databases">
        <authorList>
            <person name="De Guttry C."/>
            <person name="Zahm M."/>
            <person name="Klopp C."/>
            <person name="Cabau C."/>
            <person name="Louis A."/>
            <person name="Berthelot C."/>
            <person name="Parey E."/>
            <person name="Roest Crollius H."/>
            <person name="Montfort J."/>
            <person name="Robinson-Rechavi M."/>
            <person name="Bucao C."/>
            <person name="Bouchez O."/>
            <person name="Gislard M."/>
            <person name="Lluch J."/>
            <person name="Milhes M."/>
            <person name="Lampietro C."/>
            <person name="Lopez Roques C."/>
            <person name="Donnadieu C."/>
            <person name="Braasch I."/>
            <person name="Desvignes T."/>
            <person name="Postlethwait J."/>
            <person name="Bobe J."/>
            <person name="Wedekind C."/>
            <person name="Guiguen Y."/>
        </authorList>
    </citation>
    <scope>NUCLEOTIDE SEQUENCE [LARGE SCALE GENOMIC DNA]</scope>
    <source>
        <strain evidence="2">Cs_M1</strain>
        <tissue evidence="2">Blood</tissue>
    </source>
</reference>
<dbReference type="InterPro" id="IPR040247">
    <property type="entry name" value="DUF5524"/>
</dbReference>